<dbReference type="EMBL" id="JACSDZ010000001">
    <property type="protein sequence ID" value="KAF7418444.1"/>
    <property type="molecule type" value="Genomic_DNA"/>
</dbReference>
<accession>A0A834U6E3</accession>
<name>A0A834U6E3_VESGE</name>
<comment type="caution">
    <text evidence="2">The sequence shown here is derived from an EMBL/GenBank/DDBJ whole genome shotgun (WGS) entry which is preliminary data.</text>
</comment>
<gene>
    <name evidence="2" type="ORF">HZH68_001097</name>
</gene>
<dbReference type="AlphaFoldDB" id="A0A834U6E3"/>
<evidence type="ECO:0000256" key="1">
    <source>
        <dbReference type="SAM" id="Phobius"/>
    </source>
</evidence>
<proteinExistence type="predicted"/>
<feature type="transmembrane region" description="Helical" evidence="1">
    <location>
        <begin position="79"/>
        <end position="101"/>
    </location>
</feature>
<keyword evidence="1" id="KW-1133">Transmembrane helix</keyword>
<protein>
    <submittedName>
        <fullName evidence="2">Uncharacterized protein</fullName>
    </submittedName>
</protein>
<organism evidence="2 3">
    <name type="scientific">Vespula germanica</name>
    <name type="common">German yellow jacket</name>
    <name type="synonym">Paravespula germanica</name>
    <dbReference type="NCBI Taxonomy" id="30212"/>
    <lineage>
        <taxon>Eukaryota</taxon>
        <taxon>Metazoa</taxon>
        <taxon>Ecdysozoa</taxon>
        <taxon>Arthropoda</taxon>
        <taxon>Hexapoda</taxon>
        <taxon>Insecta</taxon>
        <taxon>Pterygota</taxon>
        <taxon>Neoptera</taxon>
        <taxon>Endopterygota</taxon>
        <taxon>Hymenoptera</taxon>
        <taxon>Apocrita</taxon>
        <taxon>Aculeata</taxon>
        <taxon>Vespoidea</taxon>
        <taxon>Vespidae</taxon>
        <taxon>Vespinae</taxon>
        <taxon>Vespula</taxon>
    </lineage>
</organism>
<dbReference type="SUPFAM" id="SSF52540">
    <property type="entry name" value="P-loop containing nucleoside triphosphate hydrolases"/>
    <property type="match status" value="1"/>
</dbReference>
<dbReference type="Gene3D" id="3.40.50.300">
    <property type="entry name" value="P-loop containing nucleotide triphosphate hydrolases"/>
    <property type="match status" value="1"/>
</dbReference>
<keyword evidence="1" id="KW-0812">Transmembrane</keyword>
<dbReference type="InterPro" id="IPR027417">
    <property type="entry name" value="P-loop_NTPase"/>
</dbReference>
<keyword evidence="3" id="KW-1185">Reference proteome</keyword>
<dbReference type="Proteomes" id="UP000617340">
    <property type="component" value="Unassembled WGS sequence"/>
</dbReference>
<evidence type="ECO:0000313" key="3">
    <source>
        <dbReference type="Proteomes" id="UP000617340"/>
    </source>
</evidence>
<reference evidence="2" key="1">
    <citation type="journal article" date="2020" name="G3 (Bethesda)">
        <title>High-Quality Assemblies for Three Invasive Social Wasps from the &lt;i&gt;Vespula&lt;/i&gt; Genus.</title>
        <authorList>
            <person name="Harrop T.W.R."/>
            <person name="Guhlin J."/>
            <person name="McLaughlin G.M."/>
            <person name="Permina E."/>
            <person name="Stockwell P."/>
            <person name="Gilligan J."/>
            <person name="Le Lec M.F."/>
            <person name="Gruber M.A.M."/>
            <person name="Quinn O."/>
            <person name="Lovegrove M."/>
            <person name="Duncan E.J."/>
            <person name="Remnant E.J."/>
            <person name="Van Eeckhoven J."/>
            <person name="Graham B."/>
            <person name="Knapp R.A."/>
            <person name="Langford K.W."/>
            <person name="Kronenberg Z."/>
            <person name="Press M.O."/>
            <person name="Eacker S.M."/>
            <person name="Wilson-Rankin E.E."/>
            <person name="Purcell J."/>
            <person name="Lester P.J."/>
            <person name="Dearden P.K."/>
        </authorList>
    </citation>
    <scope>NUCLEOTIDE SEQUENCE</scope>
    <source>
        <strain evidence="2">Linc-1</strain>
    </source>
</reference>
<evidence type="ECO:0000313" key="2">
    <source>
        <dbReference type="EMBL" id="KAF7418444.1"/>
    </source>
</evidence>
<sequence>MSRVPILVILGSTGSGKSKLGIELARRFCGEIISADSMQAQPRGSGSLVIRSSLKRCFLWNKWLLGLNVRLIFRFSKRLLMRSLLIILVKVLAHLDIIGFMN</sequence>
<keyword evidence="1" id="KW-0472">Membrane</keyword>